<evidence type="ECO:0000313" key="2">
    <source>
        <dbReference type="Proteomes" id="UP000001693"/>
    </source>
</evidence>
<dbReference type="AlphaFoldDB" id="B1Y029"/>
<dbReference type="EMBL" id="CP001013">
    <property type="protein sequence ID" value="ACB35310.1"/>
    <property type="molecule type" value="Genomic_DNA"/>
</dbReference>
<dbReference type="eggNOG" id="ENOG5032RIM">
    <property type="taxonomic scope" value="Bacteria"/>
</dbReference>
<dbReference type="OrthoDB" id="147470at2"/>
<dbReference type="KEGG" id="lch:Lcho_3050"/>
<protein>
    <submittedName>
        <fullName evidence="1">Uncharacterized protein</fullName>
    </submittedName>
</protein>
<reference evidence="1 2" key="1">
    <citation type="submission" date="2008-03" db="EMBL/GenBank/DDBJ databases">
        <title>Complete sequence of Leptothrix cholodnii SP-6.</title>
        <authorList>
            <consortium name="US DOE Joint Genome Institute"/>
            <person name="Copeland A."/>
            <person name="Lucas S."/>
            <person name="Lapidus A."/>
            <person name="Glavina del Rio T."/>
            <person name="Dalin E."/>
            <person name="Tice H."/>
            <person name="Bruce D."/>
            <person name="Goodwin L."/>
            <person name="Pitluck S."/>
            <person name="Chertkov O."/>
            <person name="Brettin T."/>
            <person name="Detter J.C."/>
            <person name="Han C."/>
            <person name="Kuske C.R."/>
            <person name="Schmutz J."/>
            <person name="Larimer F."/>
            <person name="Land M."/>
            <person name="Hauser L."/>
            <person name="Kyrpides N."/>
            <person name="Lykidis A."/>
            <person name="Emerson D."/>
            <person name="Richardson P."/>
        </authorList>
    </citation>
    <scope>NUCLEOTIDE SEQUENCE [LARGE SCALE GENOMIC DNA]</scope>
    <source>
        <strain evidence="2">ATCC 51168 / LMG 8142 / SP-6</strain>
    </source>
</reference>
<evidence type="ECO:0000313" key="1">
    <source>
        <dbReference type="EMBL" id="ACB35310.1"/>
    </source>
</evidence>
<name>B1Y029_LEPCP</name>
<dbReference type="STRING" id="395495.Lcho_3050"/>
<accession>B1Y029</accession>
<proteinExistence type="predicted"/>
<dbReference type="HOGENOM" id="CLU_899167_0_0_4"/>
<keyword evidence="2" id="KW-1185">Reference proteome</keyword>
<organism evidence="1 2">
    <name type="scientific">Leptothrix cholodnii (strain ATCC 51168 / LMG 8142 / SP-6)</name>
    <name type="common">Leptothrix discophora (strain SP-6)</name>
    <dbReference type="NCBI Taxonomy" id="395495"/>
    <lineage>
        <taxon>Bacteria</taxon>
        <taxon>Pseudomonadati</taxon>
        <taxon>Pseudomonadota</taxon>
        <taxon>Betaproteobacteria</taxon>
        <taxon>Burkholderiales</taxon>
        <taxon>Sphaerotilaceae</taxon>
        <taxon>Leptothrix</taxon>
    </lineage>
</organism>
<gene>
    <name evidence="1" type="ordered locus">Lcho_3050</name>
</gene>
<dbReference type="RefSeq" id="WP_012348061.1">
    <property type="nucleotide sequence ID" value="NC_010524.1"/>
</dbReference>
<sequence>MSIQTRLADPLFSSLPRAERPAYATGMLLDAQDFGDEQTYHRGRLARALAFLAGGGTLAGLPVSHAAAVTPQPEEIRVAGGLAVDRLGRLIELPRPACVRLVRWYEATRAADDGATLRRATYDDLARFVSPRLAASGATLPARAVVADVFIRFAACEVGLTPSFAAGPFDALNAVSTSRLRDAWELQLIAREGLDDSYSGLPLPPGGAAIPPLETDTAASLAARRDALQDAVLGAYAALARRSDGTEGLAPAPEHPPTLLDTSAIFLARVLIPVDAADPPQRTADAPLVDNGARRFLPALALLAQAGGL</sequence>
<dbReference type="Proteomes" id="UP000001693">
    <property type="component" value="Chromosome"/>
</dbReference>